<organism evidence="2 3">
    <name type="scientific">Candidatus Parvarchaeum acidiphilum ARMAN-4</name>
    <dbReference type="NCBI Taxonomy" id="662760"/>
    <lineage>
        <taxon>Archaea</taxon>
        <taxon>Candidatus Parvarchaeota</taxon>
        <taxon>Candidatus Parvarchaeum</taxon>
    </lineage>
</organism>
<keyword evidence="1" id="KW-0472">Membrane</keyword>
<proteinExistence type="predicted"/>
<gene>
    <name evidence="2" type="ORF">BJBARM4_0880</name>
</gene>
<dbReference type="Proteomes" id="UP000009375">
    <property type="component" value="Unassembled WGS sequence"/>
</dbReference>
<dbReference type="EMBL" id="GG730075">
    <property type="protein sequence ID" value="EEZ92518.1"/>
    <property type="molecule type" value="Genomic_DNA"/>
</dbReference>
<evidence type="ECO:0000313" key="3">
    <source>
        <dbReference type="Proteomes" id="UP000009375"/>
    </source>
</evidence>
<protein>
    <submittedName>
        <fullName evidence="2">Uncharacterized protein</fullName>
    </submittedName>
</protein>
<accession>D2EGI1</accession>
<evidence type="ECO:0000256" key="1">
    <source>
        <dbReference type="SAM" id="Phobius"/>
    </source>
</evidence>
<evidence type="ECO:0000313" key="2">
    <source>
        <dbReference type="EMBL" id="EEZ92518.1"/>
    </source>
</evidence>
<keyword evidence="1" id="KW-1133">Transmembrane helix</keyword>
<keyword evidence="1" id="KW-0812">Transmembrane</keyword>
<name>D2EGI1_PARA4</name>
<dbReference type="AlphaFoldDB" id="D2EGI1"/>
<reference evidence="2 3" key="1">
    <citation type="journal article" date="2010" name="Proc. Natl. Acad. Sci. U.S.A.">
        <title>Enigmatic, ultrasmall, uncultivated Archaea.</title>
        <authorList>
            <person name="Baker B.J."/>
            <person name="Comolli L.R."/>
            <person name="Dick G.J."/>
            <person name="Hauser L.J."/>
            <person name="Hyatt D."/>
            <person name="Dill B.D."/>
            <person name="Land M.L."/>
            <person name="Verberkmoes N.C."/>
            <person name="Hettich R.L."/>
            <person name="Banfield J.F."/>
        </authorList>
    </citation>
    <scope>NUCLEOTIDE SEQUENCE [LARGE SCALE GENOMIC DNA]</scope>
</reference>
<sequence>MKKSIIIAVLVVIIILVAFITYYYNITKINNKASPFYTVSNSAELLNVTEHYVNITNHFTINYSGTADIIFSKDSINVTLNVPIDMSFQKSGKLGLFQLYANLTKAYNFFSAFTGAQKEQNYMSVVLLYNSSGIIECSNITGEMPQNCTFNNSKTVIDTIKNDLEYALFRSYANSLFDTGVILNLGNSSFPVKFIGTESYNGNTCSIFDINFSSSNADGSGNLCFSDSVGMPVSLDFTLNGYTSSSSSTAITSNYKVIFKVNSNPISYSNISIAADNAAGYLK</sequence>
<feature type="transmembrane region" description="Helical" evidence="1">
    <location>
        <begin position="5"/>
        <end position="24"/>
    </location>
</feature>